<organism evidence="2 3">
    <name type="scientific">Cellulomonas fimi</name>
    <dbReference type="NCBI Taxonomy" id="1708"/>
    <lineage>
        <taxon>Bacteria</taxon>
        <taxon>Bacillati</taxon>
        <taxon>Actinomycetota</taxon>
        <taxon>Actinomycetes</taxon>
        <taxon>Micrococcales</taxon>
        <taxon>Cellulomonadaceae</taxon>
        <taxon>Cellulomonas</taxon>
    </lineage>
</organism>
<accession>A0A7Y0QIV2</accession>
<keyword evidence="3" id="KW-1185">Reference proteome</keyword>
<feature type="region of interest" description="Disordered" evidence="1">
    <location>
        <begin position="1"/>
        <end position="28"/>
    </location>
</feature>
<sequence length="83" mass="8155">MFESSVAAGVVSGGSAPVTGPALRSSPSAPDVASVVAAVERVVVAARGADGWSVGERRAVLAGLDRVIDGLSAVRAAVLVAER</sequence>
<proteinExistence type="predicted"/>
<dbReference type="RefSeq" id="WP_169325059.1">
    <property type="nucleotide sequence ID" value="NZ_JABCJJ010000015.1"/>
</dbReference>
<protein>
    <submittedName>
        <fullName evidence="2">Uncharacterized protein</fullName>
    </submittedName>
</protein>
<name>A0A7Y0QIV2_CELFI</name>
<comment type="caution">
    <text evidence="2">The sequence shown here is derived from an EMBL/GenBank/DDBJ whole genome shotgun (WGS) entry which is preliminary data.</text>
</comment>
<feature type="compositionally biased region" description="Low complexity" evidence="1">
    <location>
        <begin position="1"/>
        <end position="16"/>
    </location>
</feature>
<dbReference type="EMBL" id="JABCJJ010000015">
    <property type="protein sequence ID" value="NMR20687.1"/>
    <property type="molecule type" value="Genomic_DNA"/>
</dbReference>
<reference evidence="2 3" key="1">
    <citation type="submission" date="2020-04" db="EMBL/GenBank/DDBJ databases">
        <title>Sequencing and Assembly of C. fimi.</title>
        <authorList>
            <person name="Ramsey A.R."/>
        </authorList>
    </citation>
    <scope>NUCLEOTIDE SEQUENCE [LARGE SCALE GENOMIC DNA]</scope>
    <source>
        <strain evidence="2 3">SB</strain>
    </source>
</reference>
<dbReference type="AlphaFoldDB" id="A0A7Y0QIV2"/>
<evidence type="ECO:0000256" key="1">
    <source>
        <dbReference type="SAM" id="MobiDB-lite"/>
    </source>
</evidence>
<dbReference type="Proteomes" id="UP000562124">
    <property type="component" value="Unassembled WGS sequence"/>
</dbReference>
<evidence type="ECO:0000313" key="3">
    <source>
        <dbReference type="Proteomes" id="UP000562124"/>
    </source>
</evidence>
<evidence type="ECO:0000313" key="2">
    <source>
        <dbReference type="EMBL" id="NMR20687.1"/>
    </source>
</evidence>
<gene>
    <name evidence="2" type="ORF">HIR71_10745</name>
</gene>